<protein>
    <submittedName>
        <fullName evidence="2">Uncharacterized protein</fullName>
    </submittedName>
</protein>
<sequence length="255" mass="27673">MRPRGLRRWPSRARARHAAEDFRGAVLATDGVRYPRSDAMVRGRARTRAGAVVQMYHFFFGFACCVSPGCTGPAHAMNAAAEKAARGSAYSGMAPRTHAAVYSLRAARGGEQALRCAAFVFKLIQEEGTRNPNNNGHRRASARASSPRTPDGSSIDRGTASVPTADWHADPQRACACPPNRASPHPHHHTPRTRVAQVASRPVRREAGTRAAYAARAWREIFRDAPRVFVFGCGAAVRRVAAASRCQPQTLLGLR</sequence>
<evidence type="ECO:0000256" key="1">
    <source>
        <dbReference type="SAM" id="MobiDB-lite"/>
    </source>
</evidence>
<organism evidence="2 3">
    <name type="scientific">Hypholoma sublateritium (strain FD-334 SS-4)</name>
    <dbReference type="NCBI Taxonomy" id="945553"/>
    <lineage>
        <taxon>Eukaryota</taxon>
        <taxon>Fungi</taxon>
        <taxon>Dikarya</taxon>
        <taxon>Basidiomycota</taxon>
        <taxon>Agaricomycotina</taxon>
        <taxon>Agaricomycetes</taxon>
        <taxon>Agaricomycetidae</taxon>
        <taxon>Agaricales</taxon>
        <taxon>Agaricineae</taxon>
        <taxon>Strophariaceae</taxon>
        <taxon>Hypholoma</taxon>
    </lineage>
</organism>
<gene>
    <name evidence="2" type="ORF">HYPSUDRAFT_207261</name>
</gene>
<evidence type="ECO:0000313" key="3">
    <source>
        <dbReference type="Proteomes" id="UP000054270"/>
    </source>
</evidence>
<evidence type="ECO:0000313" key="2">
    <source>
        <dbReference type="EMBL" id="KJA16206.1"/>
    </source>
</evidence>
<keyword evidence="3" id="KW-1185">Reference proteome</keyword>
<dbReference type="EMBL" id="KN817626">
    <property type="protein sequence ID" value="KJA16206.1"/>
    <property type="molecule type" value="Genomic_DNA"/>
</dbReference>
<name>A0A0D2NHY2_HYPSF</name>
<accession>A0A0D2NHY2</accession>
<dbReference type="Proteomes" id="UP000054270">
    <property type="component" value="Unassembled WGS sequence"/>
</dbReference>
<dbReference type="AlphaFoldDB" id="A0A0D2NHY2"/>
<reference evidence="3" key="1">
    <citation type="submission" date="2014-04" db="EMBL/GenBank/DDBJ databases">
        <title>Evolutionary Origins and Diversification of the Mycorrhizal Mutualists.</title>
        <authorList>
            <consortium name="DOE Joint Genome Institute"/>
            <consortium name="Mycorrhizal Genomics Consortium"/>
            <person name="Kohler A."/>
            <person name="Kuo A."/>
            <person name="Nagy L.G."/>
            <person name="Floudas D."/>
            <person name="Copeland A."/>
            <person name="Barry K.W."/>
            <person name="Cichocki N."/>
            <person name="Veneault-Fourrey C."/>
            <person name="LaButti K."/>
            <person name="Lindquist E.A."/>
            <person name="Lipzen A."/>
            <person name="Lundell T."/>
            <person name="Morin E."/>
            <person name="Murat C."/>
            <person name="Riley R."/>
            <person name="Ohm R."/>
            <person name="Sun H."/>
            <person name="Tunlid A."/>
            <person name="Henrissat B."/>
            <person name="Grigoriev I.V."/>
            <person name="Hibbett D.S."/>
            <person name="Martin F."/>
        </authorList>
    </citation>
    <scope>NUCLEOTIDE SEQUENCE [LARGE SCALE GENOMIC DNA]</scope>
    <source>
        <strain evidence="3">FD-334 SS-4</strain>
    </source>
</reference>
<proteinExistence type="predicted"/>
<feature type="region of interest" description="Disordered" evidence="1">
    <location>
        <begin position="128"/>
        <end position="203"/>
    </location>
</feature>